<evidence type="ECO:0000256" key="2">
    <source>
        <dbReference type="ARBA" id="ARBA00033753"/>
    </source>
</evidence>
<dbReference type="RefSeq" id="WP_152265296.1">
    <property type="nucleotide sequence ID" value="NZ_VOKX01000107.1"/>
</dbReference>
<dbReference type="CDD" id="cd09281">
    <property type="entry name" value="UPF0066"/>
    <property type="match status" value="1"/>
</dbReference>
<comment type="caution">
    <text evidence="4">The sequence shown here is derived from an EMBL/GenBank/DDBJ whole genome shotgun (WGS) entry which is preliminary data.</text>
</comment>
<dbReference type="Gene3D" id="2.40.30.70">
    <property type="entry name" value="YaeB-like"/>
    <property type="match status" value="1"/>
</dbReference>
<dbReference type="SUPFAM" id="SSF118196">
    <property type="entry name" value="YaeB-like"/>
    <property type="match status" value="1"/>
</dbReference>
<comment type="similarity">
    <text evidence="2">Belongs to the tRNA methyltransferase O family.</text>
</comment>
<keyword evidence="4" id="KW-0489">Methyltransferase</keyword>
<accession>A0A5N5W143</accession>
<dbReference type="EMBL" id="VOKX01000107">
    <property type="protein sequence ID" value="KAB7835519.1"/>
    <property type="molecule type" value="Genomic_DNA"/>
</dbReference>
<keyword evidence="5" id="KW-1185">Reference proteome</keyword>
<dbReference type="InterPro" id="IPR036414">
    <property type="entry name" value="YaeB_N_sf"/>
</dbReference>
<sequence length="158" mass="17813">MRFELQSIATVVGGHTHVADDYQGGVESVIRLHSHFPPETLQGIEEFSHLTVVWHFHRASPGDVALHARSPRGNTQWPATGTFVHRNHRRPNQLALSFPRLLRAEGRDLHVSDLDAVDGTPVVDLAPYFPQMGPRGPVTTPAWPAQMLRHYWDSAHRR</sequence>
<dbReference type="OrthoDB" id="9804309at2"/>
<evidence type="ECO:0000256" key="1">
    <source>
        <dbReference type="ARBA" id="ARBA00022691"/>
    </source>
</evidence>
<dbReference type="InterPro" id="IPR040372">
    <property type="entry name" value="YaeB-like"/>
</dbReference>
<proteinExistence type="inferred from homology"/>
<keyword evidence="4" id="KW-0808">Transferase</keyword>
<reference evidence="4 5" key="1">
    <citation type="journal article" date="2019" name="Microb. Cell Fact.">
        <title>Exploring novel herbicidin analogues by transcriptional regulator overexpression and MS/MS molecular networking.</title>
        <authorList>
            <person name="Shi Y."/>
            <person name="Gu R."/>
            <person name="Li Y."/>
            <person name="Wang X."/>
            <person name="Ren W."/>
            <person name="Li X."/>
            <person name="Wang L."/>
            <person name="Xie Y."/>
            <person name="Hong B."/>
        </authorList>
    </citation>
    <scope>NUCLEOTIDE SEQUENCE [LARGE SCALE GENOMIC DNA]</scope>
    <source>
        <strain evidence="4 5">US-43</strain>
    </source>
</reference>
<dbReference type="GO" id="GO:0008168">
    <property type="term" value="F:methyltransferase activity"/>
    <property type="evidence" value="ECO:0007669"/>
    <property type="project" value="UniProtKB-KW"/>
</dbReference>
<evidence type="ECO:0000259" key="3">
    <source>
        <dbReference type="PROSITE" id="PS51668"/>
    </source>
</evidence>
<name>A0A5N5W143_STRMB</name>
<dbReference type="GO" id="GO:0032259">
    <property type="term" value="P:methylation"/>
    <property type="evidence" value="ECO:0007669"/>
    <property type="project" value="UniProtKB-KW"/>
</dbReference>
<evidence type="ECO:0000313" key="5">
    <source>
        <dbReference type="Proteomes" id="UP000327000"/>
    </source>
</evidence>
<keyword evidence="1" id="KW-0949">S-adenosyl-L-methionine</keyword>
<dbReference type="PANTHER" id="PTHR12818">
    <property type="entry name" value="TRNA (ADENINE(37)-N6)-METHYLTRANSFERASE"/>
    <property type="match status" value="1"/>
</dbReference>
<dbReference type="AlphaFoldDB" id="A0A5N5W143"/>
<protein>
    <submittedName>
        <fullName evidence="4">SAM-dependent methyltransferase</fullName>
    </submittedName>
</protein>
<organism evidence="4 5">
    <name type="scientific">Streptomyces mobaraensis</name>
    <name type="common">Streptoverticillium mobaraense</name>
    <dbReference type="NCBI Taxonomy" id="35621"/>
    <lineage>
        <taxon>Bacteria</taxon>
        <taxon>Bacillati</taxon>
        <taxon>Actinomycetota</taxon>
        <taxon>Actinomycetes</taxon>
        <taxon>Kitasatosporales</taxon>
        <taxon>Streptomycetaceae</taxon>
        <taxon>Streptomyces</taxon>
    </lineage>
</organism>
<dbReference type="PROSITE" id="PS51668">
    <property type="entry name" value="TSAA_2"/>
    <property type="match status" value="1"/>
</dbReference>
<dbReference type="InterPro" id="IPR023370">
    <property type="entry name" value="TrmO-like_N"/>
</dbReference>
<feature type="domain" description="TsaA-like" evidence="3">
    <location>
        <begin position="5"/>
        <end position="137"/>
    </location>
</feature>
<gene>
    <name evidence="4" type="ORF">FRZ00_26890</name>
</gene>
<dbReference type="Proteomes" id="UP000327000">
    <property type="component" value="Unassembled WGS sequence"/>
</dbReference>
<evidence type="ECO:0000313" key="4">
    <source>
        <dbReference type="EMBL" id="KAB7835519.1"/>
    </source>
</evidence>
<dbReference type="InterPro" id="IPR036413">
    <property type="entry name" value="YaeB-like_sf"/>
</dbReference>
<dbReference type="PANTHER" id="PTHR12818:SF0">
    <property type="entry name" value="TRNA (ADENINE(37)-N6)-METHYLTRANSFERASE"/>
    <property type="match status" value="1"/>
</dbReference>
<dbReference type="Pfam" id="PF01980">
    <property type="entry name" value="TrmO_N"/>
    <property type="match status" value="1"/>
</dbReference>